<feature type="transmembrane region" description="Helical" evidence="11">
    <location>
        <begin position="90"/>
        <end position="108"/>
    </location>
</feature>
<dbReference type="PANTHER" id="PTHR32196:SF32">
    <property type="entry name" value="XYLOSE TRANSPORT SYSTEM PERMEASE PROTEIN XYLH"/>
    <property type="match status" value="1"/>
</dbReference>
<feature type="transmembrane region" description="Helical" evidence="11">
    <location>
        <begin position="329"/>
        <end position="346"/>
    </location>
</feature>
<comment type="function">
    <text evidence="9">Part of the binding-protein-dependent transport system for D-xylose. Probably responsible for the translocation of the substrate across the membrane.</text>
</comment>
<sequence>MRVSRGAASKREVNTDERVMRVSVWRKLLVRPEMGAIGGSIAVWIFFAIIAGDSGFLTLAGTANYLTVSAELGILAVPVALLMIGGEFDLSIGSIIGVSGMVVTILSVQLGWNIWFAILVAMLLALLVGFLNGYLVLRTGLPSFIVTLATQFILRGTTIGVTRALTGLTQVGGLNQTAGYQLARVVFDSSITIGDAQFPVSILWWLAITAIATWVLLGTPFGNWIFGVGGDAQAARNVGVPVRRVKILLFIGTALAACLLAVIQAVHATGADVLRGQNQEFLTIIAVVVGGTLLTGGYGSAIGSAFGALIYGIVGQGIFFAGVDADWNSVVLGLLLLLAVLLNRYVRKYAMEVRR</sequence>
<keyword evidence="3" id="KW-1003">Cell membrane</keyword>
<name>A0ABQ3UVX1_9CHLR</name>
<accession>A0ABQ3UVX1</accession>
<evidence type="ECO:0000256" key="2">
    <source>
        <dbReference type="ARBA" id="ARBA00022448"/>
    </source>
</evidence>
<feature type="transmembrane region" description="Helical" evidence="11">
    <location>
        <begin position="202"/>
        <end position="226"/>
    </location>
</feature>
<feature type="transmembrane region" description="Helical" evidence="11">
    <location>
        <begin position="305"/>
        <end position="323"/>
    </location>
</feature>
<dbReference type="RefSeq" id="WP_201372958.1">
    <property type="nucleotide sequence ID" value="NZ_BNJG01000002.1"/>
</dbReference>
<feature type="transmembrane region" description="Helical" evidence="11">
    <location>
        <begin position="144"/>
        <end position="165"/>
    </location>
</feature>
<keyword evidence="6 11" id="KW-0812">Transmembrane</keyword>
<evidence type="ECO:0000256" key="8">
    <source>
        <dbReference type="ARBA" id="ARBA00023136"/>
    </source>
</evidence>
<evidence type="ECO:0000256" key="9">
    <source>
        <dbReference type="ARBA" id="ARBA00035611"/>
    </source>
</evidence>
<evidence type="ECO:0000256" key="3">
    <source>
        <dbReference type="ARBA" id="ARBA00022475"/>
    </source>
</evidence>
<comment type="caution">
    <text evidence="12">The sequence shown here is derived from an EMBL/GenBank/DDBJ whole genome shotgun (WGS) entry which is preliminary data.</text>
</comment>
<dbReference type="Proteomes" id="UP000654345">
    <property type="component" value="Unassembled WGS sequence"/>
</dbReference>
<evidence type="ECO:0000256" key="4">
    <source>
        <dbReference type="ARBA" id="ARBA00022519"/>
    </source>
</evidence>
<dbReference type="InterPro" id="IPR001851">
    <property type="entry name" value="ABC_transp_permease"/>
</dbReference>
<keyword evidence="8 11" id="KW-0472">Membrane</keyword>
<keyword evidence="2" id="KW-0813">Transport</keyword>
<feature type="transmembrane region" description="Helical" evidence="11">
    <location>
        <begin position="114"/>
        <end position="137"/>
    </location>
</feature>
<gene>
    <name evidence="12" type="ORF">KSB_49450</name>
</gene>
<evidence type="ECO:0000256" key="10">
    <source>
        <dbReference type="ARBA" id="ARBA00035686"/>
    </source>
</evidence>
<evidence type="ECO:0000256" key="5">
    <source>
        <dbReference type="ARBA" id="ARBA00022597"/>
    </source>
</evidence>
<feature type="transmembrane region" description="Helical" evidence="11">
    <location>
        <begin position="63"/>
        <end position="83"/>
    </location>
</feature>
<protein>
    <recommendedName>
        <fullName evidence="10">Xylose transport system permease protein XylH</fullName>
    </recommendedName>
</protein>
<comment type="subcellular location">
    <subcellularLocation>
        <location evidence="1">Cell membrane</location>
        <topology evidence="1">Multi-pass membrane protein</topology>
    </subcellularLocation>
</comment>
<keyword evidence="13" id="KW-1185">Reference proteome</keyword>
<dbReference type="PANTHER" id="PTHR32196">
    <property type="entry name" value="ABC TRANSPORTER PERMEASE PROTEIN YPHD-RELATED-RELATED"/>
    <property type="match status" value="1"/>
</dbReference>
<evidence type="ECO:0000256" key="1">
    <source>
        <dbReference type="ARBA" id="ARBA00004651"/>
    </source>
</evidence>
<dbReference type="CDD" id="cd06579">
    <property type="entry name" value="TM_PBP1_transp_AraH_like"/>
    <property type="match status" value="1"/>
</dbReference>
<evidence type="ECO:0000256" key="6">
    <source>
        <dbReference type="ARBA" id="ARBA00022692"/>
    </source>
</evidence>
<evidence type="ECO:0000313" key="12">
    <source>
        <dbReference type="EMBL" id="GHO56470.1"/>
    </source>
</evidence>
<keyword evidence="4" id="KW-0997">Cell inner membrane</keyword>
<keyword evidence="7 11" id="KW-1133">Transmembrane helix</keyword>
<evidence type="ECO:0000313" key="13">
    <source>
        <dbReference type="Proteomes" id="UP000654345"/>
    </source>
</evidence>
<reference evidence="12 13" key="1">
    <citation type="journal article" date="2021" name="Int. J. Syst. Evol. Microbiol.">
        <title>Reticulibacter mediterranei gen. nov., sp. nov., within the new family Reticulibacteraceae fam. nov., and Ktedonospora formicarum gen. nov., sp. nov., Ktedonobacter robiniae sp. nov., Dictyobacter formicarum sp. nov. and Dictyobacter arantiisoli sp. nov., belonging to the class Ktedonobacteria.</title>
        <authorList>
            <person name="Yabe S."/>
            <person name="Zheng Y."/>
            <person name="Wang C.M."/>
            <person name="Sakai Y."/>
            <person name="Abe K."/>
            <person name="Yokota A."/>
            <person name="Donadio S."/>
            <person name="Cavaletti L."/>
            <person name="Monciardini P."/>
        </authorList>
    </citation>
    <scope>NUCLEOTIDE SEQUENCE [LARGE SCALE GENOMIC DNA]</scope>
    <source>
        <strain evidence="12 13">SOSP1-30</strain>
    </source>
</reference>
<feature type="transmembrane region" description="Helical" evidence="11">
    <location>
        <begin position="247"/>
        <end position="269"/>
    </location>
</feature>
<keyword evidence="5" id="KW-0762">Sugar transport</keyword>
<proteinExistence type="predicted"/>
<dbReference type="Pfam" id="PF02653">
    <property type="entry name" value="BPD_transp_2"/>
    <property type="match status" value="1"/>
</dbReference>
<feature type="transmembrane region" description="Helical" evidence="11">
    <location>
        <begin position="281"/>
        <end position="298"/>
    </location>
</feature>
<evidence type="ECO:0000256" key="7">
    <source>
        <dbReference type="ARBA" id="ARBA00022989"/>
    </source>
</evidence>
<feature type="transmembrane region" description="Helical" evidence="11">
    <location>
        <begin position="28"/>
        <end position="51"/>
    </location>
</feature>
<organism evidence="12 13">
    <name type="scientific">Ktedonobacter robiniae</name>
    <dbReference type="NCBI Taxonomy" id="2778365"/>
    <lineage>
        <taxon>Bacteria</taxon>
        <taxon>Bacillati</taxon>
        <taxon>Chloroflexota</taxon>
        <taxon>Ktedonobacteria</taxon>
        <taxon>Ktedonobacterales</taxon>
        <taxon>Ktedonobacteraceae</taxon>
        <taxon>Ktedonobacter</taxon>
    </lineage>
</organism>
<evidence type="ECO:0000256" key="11">
    <source>
        <dbReference type="SAM" id="Phobius"/>
    </source>
</evidence>
<dbReference type="EMBL" id="BNJG01000002">
    <property type="protein sequence ID" value="GHO56470.1"/>
    <property type="molecule type" value="Genomic_DNA"/>
</dbReference>